<evidence type="ECO:0000259" key="1">
    <source>
        <dbReference type="Pfam" id="PF12762"/>
    </source>
</evidence>
<reference evidence="3" key="1">
    <citation type="submission" date="2018-07" db="EMBL/GenBank/DDBJ databases">
        <title>Complete Genome Sequence of Spiroplasma phoeniceum.</title>
        <authorList>
            <person name="Davis R.E."/>
            <person name="Shao J.Y."/>
            <person name="Zhao Y."/>
            <person name="Silver A."/>
            <person name="Stump z."/>
            <person name="Gasparich G."/>
        </authorList>
    </citation>
    <scope>NUCLEOTIDE SEQUENCE [LARGE SCALE GENOMIC DNA]</scope>
    <source>
        <strain evidence="3">P40</strain>
    </source>
</reference>
<dbReference type="KEGG" id="sphh:SDAV_001569"/>
<feature type="domain" description="ISXO2-like transposase" evidence="1">
    <location>
        <begin position="15"/>
        <end position="168"/>
    </location>
</feature>
<gene>
    <name evidence="2" type="ORF">SDAV_001569</name>
</gene>
<evidence type="ECO:0000313" key="2">
    <source>
        <dbReference type="EMBL" id="AXF96534.1"/>
    </source>
</evidence>
<keyword evidence="3" id="KW-1185">Reference proteome</keyword>
<organism evidence="2 3">
    <name type="scientific">Spiroplasma phoeniceum P40</name>
    <dbReference type="NCBI Taxonomy" id="1276259"/>
    <lineage>
        <taxon>Bacteria</taxon>
        <taxon>Bacillati</taxon>
        <taxon>Mycoplasmatota</taxon>
        <taxon>Mollicutes</taxon>
        <taxon>Entomoplasmatales</taxon>
        <taxon>Spiroplasmataceae</taxon>
        <taxon>Spiroplasma</taxon>
    </lineage>
</organism>
<dbReference type="AlphaFoldDB" id="A0A345DQP3"/>
<dbReference type="Proteomes" id="UP000253689">
    <property type="component" value="Chromosome"/>
</dbReference>
<evidence type="ECO:0000313" key="3">
    <source>
        <dbReference type="Proteomes" id="UP000253689"/>
    </source>
</evidence>
<dbReference type="InterPro" id="IPR024445">
    <property type="entry name" value="Tnp_ISXO2-like"/>
</dbReference>
<sequence length="186" mass="21656">MQSKQLENTQLKFKKLNGQIQIDETFIKEIHKGNFKDKFDKRKTNLDPFSTNTKCCIQMAIDSNNNIYVKSTNTKRLQKQLIINNMNKQLIKENSIIISDMQPLFLLVAKQTNSILLATKTSTNPDASYQKLNKISKLQASLKETLIHYHGLGFTNIQNYLNLWKWKYQHKGLTPNQQSTVLYFNV</sequence>
<dbReference type="Pfam" id="PF12762">
    <property type="entry name" value="DDE_Tnp_IS1595"/>
    <property type="match status" value="1"/>
</dbReference>
<name>A0A345DQP3_9MOLU</name>
<dbReference type="EMBL" id="CP031088">
    <property type="protein sequence ID" value="AXF96534.1"/>
    <property type="molecule type" value="Genomic_DNA"/>
</dbReference>
<accession>A0A345DQP3</accession>
<proteinExistence type="predicted"/>
<protein>
    <recommendedName>
        <fullName evidence="1">ISXO2-like transposase domain-containing protein</fullName>
    </recommendedName>
</protein>
<dbReference type="RefSeq" id="WP_114565138.1">
    <property type="nucleotide sequence ID" value="NZ_CP031088.1"/>
</dbReference>